<dbReference type="InterPro" id="IPR003594">
    <property type="entry name" value="HATPase_dom"/>
</dbReference>
<dbReference type="CDD" id="cd16922">
    <property type="entry name" value="HATPase_EvgS-ArcB-TorS-like"/>
    <property type="match status" value="1"/>
</dbReference>
<dbReference type="FunFam" id="3.30.565.10:FF:000037">
    <property type="entry name" value="Hybrid sensor histidine kinase/response regulator"/>
    <property type="match status" value="1"/>
</dbReference>
<dbReference type="SUPFAM" id="SSF55874">
    <property type="entry name" value="ATPase domain of HSP90 chaperone/DNA topoisomerase II/histidine kinase"/>
    <property type="match status" value="1"/>
</dbReference>
<name>A0A7W5ZRD1_9BACT</name>
<dbReference type="PROSITE" id="PS50109">
    <property type="entry name" value="HIS_KIN"/>
    <property type="match status" value="1"/>
</dbReference>
<dbReference type="InterPro" id="IPR011990">
    <property type="entry name" value="TPR-like_helical_dom_sf"/>
</dbReference>
<dbReference type="Proteomes" id="UP000541352">
    <property type="component" value="Unassembled WGS sequence"/>
</dbReference>
<dbReference type="GO" id="GO:0043565">
    <property type="term" value="F:sequence-specific DNA binding"/>
    <property type="evidence" value="ECO:0007669"/>
    <property type="project" value="InterPro"/>
</dbReference>
<dbReference type="Pfam" id="PF00515">
    <property type="entry name" value="TPR_1"/>
    <property type="match status" value="1"/>
</dbReference>
<feature type="repeat" description="TPR" evidence="10">
    <location>
        <begin position="214"/>
        <end position="247"/>
    </location>
</feature>
<dbReference type="SMART" id="SM00387">
    <property type="entry name" value="HATPase_c"/>
    <property type="match status" value="1"/>
</dbReference>
<evidence type="ECO:0000259" key="12">
    <source>
        <dbReference type="PROSITE" id="PS01124"/>
    </source>
</evidence>
<comment type="catalytic activity">
    <reaction evidence="1">
        <text>ATP + protein L-histidine = ADP + protein N-phospho-L-histidine.</text>
        <dbReference type="EC" id="2.7.13.3"/>
    </reaction>
</comment>
<evidence type="ECO:0000256" key="3">
    <source>
        <dbReference type="ARBA" id="ARBA00022553"/>
    </source>
</evidence>
<proteinExistence type="predicted"/>
<dbReference type="SMART" id="SM00028">
    <property type="entry name" value="TPR"/>
    <property type="match status" value="2"/>
</dbReference>
<evidence type="ECO:0000259" key="14">
    <source>
        <dbReference type="PROSITE" id="PS50110"/>
    </source>
</evidence>
<dbReference type="SMART" id="SM00448">
    <property type="entry name" value="REC"/>
    <property type="match status" value="1"/>
</dbReference>
<evidence type="ECO:0000256" key="1">
    <source>
        <dbReference type="ARBA" id="ARBA00000085"/>
    </source>
</evidence>
<gene>
    <name evidence="15" type="ORF">FHS57_006273</name>
</gene>
<evidence type="ECO:0000256" key="9">
    <source>
        <dbReference type="PROSITE-ProRule" id="PRU00169"/>
    </source>
</evidence>
<dbReference type="PROSITE" id="PS50110">
    <property type="entry name" value="RESPONSE_REGULATORY"/>
    <property type="match status" value="1"/>
</dbReference>
<evidence type="ECO:0000256" key="8">
    <source>
        <dbReference type="ARBA" id="ARBA00023012"/>
    </source>
</evidence>
<dbReference type="GO" id="GO:0005524">
    <property type="term" value="F:ATP binding"/>
    <property type="evidence" value="ECO:0007669"/>
    <property type="project" value="UniProtKB-KW"/>
</dbReference>
<dbReference type="GO" id="GO:0003700">
    <property type="term" value="F:DNA-binding transcription factor activity"/>
    <property type="evidence" value="ECO:0007669"/>
    <property type="project" value="InterPro"/>
</dbReference>
<dbReference type="Pfam" id="PF12833">
    <property type="entry name" value="HTH_18"/>
    <property type="match status" value="1"/>
</dbReference>
<keyword evidence="11" id="KW-0472">Membrane</keyword>
<keyword evidence="16" id="KW-1185">Reference proteome</keyword>
<evidence type="ECO:0000256" key="2">
    <source>
        <dbReference type="ARBA" id="ARBA00012438"/>
    </source>
</evidence>
<dbReference type="InterPro" id="IPR018060">
    <property type="entry name" value="HTH_AraC"/>
</dbReference>
<sequence length="884" mass="101233">MEKQSRKPYAQLIEAYLKLASYELIPAQKDSALLYAEKYSKMVNDNVLKYRVLYRISDRGWAGYKTQDRDVFKEANELIEDNTDPAIKAEYELGLGGYYAKSTDGRDFGQTCLLRSLTYYLTKEDKLSLQRRASIYMSLHNLKFVENQMDSAKLYLEKIEPLLPEVPLMLQLSYLGIRVNYHKTLKQLGTAQAYASEYLRLVEKYKLQNSHHGQMGLFNLGHIYFLRGNNDEAIAYYKRALALGESLNIHSTDYDIWHYTANAYEKKGDFKNAYEAQKKFLEEAVKRLDVNHHNAVKELEIQYSLKEKEQTQIKQAFERKILIASVCLLVILVFLLAFFYAKSRRAQRIIAQQSAALHELDAVKSRFFANVSHELRTPLTLILAPLSTMLKSGTLDALNNSLASLIRQNAESLLKLVNEILDLNKLEVGKLEVREESVVLYNFIRRVTANFESAATARHIRFTFNYAIDRYLQLLVDKDKVQKILNNLLSNAIKFTPENGEIAVTVEEHHHQICIKVKDTGRGIHPEDLPRIFERFYQSNRANALVEGGTGIGLSLSVELAKLMNGELKVESKLMEGSEFSFYFPKREVLTTLTNADAEEINHQVLYKEEIGLAGVELASESMQEPKATILIVEDNQSLRAYLVLILQDKYTVIKAENGQVALELLKKGLRPSLILTDVMMPVLNGYQLVNILKSDDELCSIPVIMLTARAEMQDKLKALRIGVDDYLTKPFEEEELLVRMNNLLQYAQKRSSDNLVVEKVEVLLDRGPETDLTPVVSVSDMAWLAQLESRVKLHLNETDYSVERMADDMALSRTQLFRKLKNLTGHSPQQYLQEVRLQQALYLLETKQAQSVKAVCYAVGLLQVKHFSQLFHRRFGKLPSAYL</sequence>
<dbReference type="Gene3D" id="1.10.10.60">
    <property type="entry name" value="Homeodomain-like"/>
    <property type="match status" value="1"/>
</dbReference>
<keyword evidence="11" id="KW-0812">Transmembrane</keyword>
<evidence type="ECO:0000256" key="10">
    <source>
        <dbReference type="PROSITE-ProRule" id="PRU00339"/>
    </source>
</evidence>
<dbReference type="EMBL" id="JACIBY010000030">
    <property type="protein sequence ID" value="MBB3842242.1"/>
    <property type="molecule type" value="Genomic_DNA"/>
</dbReference>
<dbReference type="InterPro" id="IPR036097">
    <property type="entry name" value="HisK_dim/P_sf"/>
</dbReference>
<organism evidence="15 16">
    <name type="scientific">Runella defluvii</name>
    <dbReference type="NCBI Taxonomy" id="370973"/>
    <lineage>
        <taxon>Bacteria</taxon>
        <taxon>Pseudomonadati</taxon>
        <taxon>Bacteroidota</taxon>
        <taxon>Cytophagia</taxon>
        <taxon>Cytophagales</taxon>
        <taxon>Spirosomataceae</taxon>
        <taxon>Runella</taxon>
    </lineage>
</organism>
<dbReference type="EC" id="2.7.13.3" evidence="2"/>
<reference evidence="15 16" key="1">
    <citation type="submission" date="2020-08" db="EMBL/GenBank/DDBJ databases">
        <title>Genomic Encyclopedia of Type Strains, Phase IV (KMG-IV): sequencing the most valuable type-strain genomes for metagenomic binning, comparative biology and taxonomic classification.</title>
        <authorList>
            <person name="Goeker M."/>
        </authorList>
    </citation>
    <scope>NUCLEOTIDE SEQUENCE [LARGE SCALE GENOMIC DNA]</scope>
    <source>
        <strain evidence="15 16">DSM 17976</strain>
    </source>
</reference>
<dbReference type="AlphaFoldDB" id="A0A7W5ZRD1"/>
<dbReference type="GO" id="GO:0000155">
    <property type="term" value="F:phosphorelay sensor kinase activity"/>
    <property type="evidence" value="ECO:0007669"/>
    <property type="project" value="InterPro"/>
</dbReference>
<dbReference type="PROSITE" id="PS01124">
    <property type="entry name" value="HTH_ARAC_FAMILY_2"/>
    <property type="match status" value="1"/>
</dbReference>
<feature type="modified residue" description="4-aspartylphosphate" evidence="9">
    <location>
        <position position="678"/>
    </location>
</feature>
<keyword evidence="11" id="KW-1133">Transmembrane helix</keyword>
<dbReference type="Gene3D" id="3.40.50.2300">
    <property type="match status" value="1"/>
</dbReference>
<keyword evidence="3 9" id="KW-0597">Phosphoprotein</keyword>
<keyword evidence="10" id="KW-0802">TPR repeat</keyword>
<feature type="domain" description="Response regulatory" evidence="14">
    <location>
        <begin position="629"/>
        <end position="745"/>
    </location>
</feature>
<evidence type="ECO:0000313" key="16">
    <source>
        <dbReference type="Proteomes" id="UP000541352"/>
    </source>
</evidence>
<dbReference type="SMART" id="SM00388">
    <property type="entry name" value="HisKA"/>
    <property type="match status" value="1"/>
</dbReference>
<accession>A0A7W5ZRD1</accession>
<evidence type="ECO:0000313" key="15">
    <source>
        <dbReference type="EMBL" id="MBB3842242.1"/>
    </source>
</evidence>
<comment type="caution">
    <text evidence="15">The sequence shown here is derived from an EMBL/GenBank/DDBJ whole genome shotgun (WGS) entry which is preliminary data.</text>
</comment>
<dbReference type="InterPro" id="IPR019734">
    <property type="entry name" value="TPR_rpt"/>
</dbReference>
<evidence type="ECO:0000256" key="6">
    <source>
        <dbReference type="ARBA" id="ARBA00022777"/>
    </source>
</evidence>
<keyword evidence="5" id="KW-0547">Nucleotide-binding</keyword>
<dbReference type="Gene3D" id="1.10.287.130">
    <property type="match status" value="1"/>
</dbReference>
<dbReference type="CDD" id="cd17574">
    <property type="entry name" value="REC_OmpR"/>
    <property type="match status" value="1"/>
</dbReference>
<feature type="domain" description="HTH araC/xylS-type" evidence="12">
    <location>
        <begin position="786"/>
        <end position="884"/>
    </location>
</feature>
<dbReference type="Pfam" id="PF00072">
    <property type="entry name" value="Response_reg"/>
    <property type="match status" value="1"/>
</dbReference>
<evidence type="ECO:0000256" key="4">
    <source>
        <dbReference type="ARBA" id="ARBA00022679"/>
    </source>
</evidence>
<dbReference type="SUPFAM" id="SSF47384">
    <property type="entry name" value="Homodimeric domain of signal transducing histidine kinase"/>
    <property type="match status" value="1"/>
</dbReference>
<dbReference type="InterPro" id="IPR011006">
    <property type="entry name" value="CheY-like_superfamily"/>
</dbReference>
<keyword evidence="6 15" id="KW-0418">Kinase</keyword>
<dbReference type="SUPFAM" id="SSF52172">
    <property type="entry name" value="CheY-like"/>
    <property type="match status" value="1"/>
</dbReference>
<dbReference type="SUPFAM" id="SSF48452">
    <property type="entry name" value="TPR-like"/>
    <property type="match status" value="1"/>
</dbReference>
<dbReference type="Pfam" id="PF00512">
    <property type="entry name" value="HisKA"/>
    <property type="match status" value="1"/>
</dbReference>
<dbReference type="RefSeq" id="WP_221225779.1">
    <property type="nucleotide sequence ID" value="NZ_JACIBY010000030.1"/>
</dbReference>
<protein>
    <recommendedName>
        <fullName evidence="2">histidine kinase</fullName>
        <ecNumber evidence="2">2.7.13.3</ecNumber>
    </recommendedName>
</protein>
<dbReference type="InterPro" id="IPR003661">
    <property type="entry name" value="HisK_dim/P_dom"/>
</dbReference>
<dbReference type="InterPro" id="IPR001789">
    <property type="entry name" value="Sig_transdc_resp-reg_receiver"/>
</dbReference>
<dbReference type="PROSITE" id="PS50005">
    <property type="entry name" value="TPR"/>
    <property type="match status" value="1"/>
</dbReference>
<dbReference type="PANTHER" id="PTHR43547:SF2">
    <property type="entry name" value="HYBRID SIGNAL TRANSDUCTION HISTIDINE KINASE C"/>
    <property type="match status" value="1"/>
</dbReference>
<keyword evidence="4" id="KW-0808">Transferase</keyword>
<evidence type="ECO:0000256" key="7">
    <source>
        <dbReference type="ARBA" id="ARBA00022840"/>
    </source>
</evidence>
<dbReference type="PANTHER" id="PTHR43547">
    <property type="entry name" value="TWO-COMPONENT HISTIDINE KINASE"/>
    <property type="match status" value="1"/>
</dbReference>
<evidence type="ECO:0000256" key="5">
    <source>
        <dbReference type="ARBA" id="ARBA00022741"/>
    </source>
</evidence>
<dbReference type="InterPro" id="IPR004358">
    <property type="entry name" value="Sig_transdc_His_kin-like_C"/>
</dbReference>
<keyword evidence="7" id="KW-0067">ATP-binding</keyword>
<evidence type="ECO:0000256" key="11">
    <source>
        <dbReference type="SAM" id="Phobius"/>
    </source>
</evidence>
<dbReference type="Gene3D" id="3.30.565.10">
    <property type="entry name" value="Histidine kinase-like ATPase, C-terminal domain"/>
    <property type="match status" value="1"/>
</dbReference>
<dbReference type="Pfam" id="PF02518">
    <property type="entry name" value="HATPase_c"/>
    <property type="match status" value="1"/>
</dbReference>
<dbReference type="SMART" id="SM00342">
    <property type="entry name" value="HTH_ARAC"/>
    <property type="match status" value="1"/>
</dbReference>
<dbReference type="CDD" id="cd00082">
    <property type="entry name" value="HisKA"/>
    <property type="match status" value="1"/>
</dbReference>
<dbReference type="PRINTS" id="PR00344">
    <property type="entry name" value="BCTRLSENSOR"/>
</dbReference>
<dbReference type="Gene3D" id="1.25.40.10">
    <property type="entry name" value="Tetratricopeptide repeat domain"/>
    <property type="match status" value="1"/>
</dbReference>
<dbReference type="InterPro" id="IPR036890">
    <property type="entry name" value="HATPase_C_sf"/>
</dbReference>
<evidence type="ECO:0000259" key="13">
    <source>
        <dbReference type="PROSITE" id="PS50109"/>
    </source>
</evidence>
<dbReference type="InterPro" id="IPR005467">
    <property type="entry name" value="His_kinase_dom"/>
</dbReference>
<keyword evidence="8" id="KW-0902">Two-component regulatory system</keyword>
<feature type="transmembrane region" description="Helical" evidence="11">
    <location>
        <begin position="321"/>
        <end position="341"/>
    </location>
</feature>
<feature type="domain" description="Histidine kinase" evidence="13">
    <location>
        <begin position="370"/>
        <end position="588"/>
    </location>
</feature>